<name>A0A4R5QGC1_9PROT</name>
<reference evidence="7 8" key="1">
    <citation type="journal article" date="2016" name="J. Microbiol.">
        <title>Dankookia rubra gen. nov., sp. nov., an alphaproteobacterium isolated from sediment of a shallow stream.</title>
        <authorList>
            <person name="Kim W.H."/>
            <person name="Kim D.H."/>
            <person name="Kang K."/>
            <person name="Ahn T.Y."/>
        </authorList>
    </citation>
    <scope>NUCLEOTIDE SEQUENCE [LARGE SCALE GENOMIC DNA]</scope>
    <source>
        <strain evidence="7 8">JCM30602</strain>
    </source>
</reference>
<keyword evidence="4" id="KW-0812">Transmembrane</keyword>
<evidence type="ECO:0000313" key="7">
    <source>
        <dbReference type="EMBL" id="TDH61993.1"/>
    </source>
</evidence>
<comment type="similarity">
    <text evidence="2">Belongs to the CPA3 antiporters (TC 2.A.63) subunit E family.</text>
</comment>
<keyword evidence="8" id="KW-1185">Reference proteome</keyword>
<keyword evidence="3" id="KW-1003">Cell membrane</keyword>
<evidence type="ECO:0000256" key="5">
    <source>
        <dbReference type="ARBA" id="ARBA00022989"/>
    </source>
</evidence>
<dbReference type="RefSeq" id="WP_133289145.1">
    <property type="nucleotide sequence ID" value="NZ_SMSJ01000015.1"/>
</dbReference>
<dbReference type="Proteomes" id="UP000295096">
    <property type="component" value="Unassembled WGS sequence"/>
</dbReference>
<dbReference type="GO" id="GO:0008324">
    <property type="term" value="F:monoatomic cation transmembrane transporter activity"/>
    <property type="evidence" value="ECO:0007669"/>
    <property type="project" value="InterPro"/>
</dbReference>
<evidence type="ECO:0000256" key="1">
    <source>
        <dbReference type="ARBA" id="ARBA00004651"/>
    </source>
</evidence>
<accession>A0A4R5QGC1</accession>
<dbReference type="PANTHER" id="PTHR34584">
    <property type="entry name" value="NA(+)/H(+) ANTIPORTER SUBUNIT E1"/>
    <property type="match status" value="1"/>
</dbReference>
<dbReference type="GO" id="GO:0005886">
    <property type="term" value="C:plasma membrane"/>
    <property type="evidence" value="ECO:0007669"/>
    <property type="project" value="UniProtKB-SubCell"/>
</dbReference>
<evidence type="ECO:0000313" key="8">
    <source>
        <dbReference type="Proteomes" id="UP000295096"/>
    </source>
</evidence>
<proteinExistence type="inferred from homology"/>
<organism evidence="7 8">
    <name type="scientific">Dankookia rubra</name>
    <dbReference type="NCBI Taxonomy" id="1442381"/>
    <lineage>
        <taxon>Bacteria</taxon>
        <taxon>Pseudomonadati</taxon>
        <taxon>Pseudomonadota</taxon>
        <taxon>Alphaproteobacteria</taxon>
        <taxon>Acetobacterales</taxon>
        <taxon>Roseomonadaceae</taxon>
        <taxon>Dankookia</taxon>
    </lineage>
</organism>
<dbReference type="EMBL" id="SMSJ01000015">
    <property type="protein sequence ID" value="TDH61993.1"/>
    <property type="molecule type" value="Genomic_DNA"/>
</dbReference>
<protein>
    <submittedName>
        <fullName evidence="7">Na+/H+ antiporter subunit E</fullName>
    </submittedName>
</protein>
<evidence type="ECO:0000256" key="4">
    <source>
        <dbReference type="ARBA" id="ARBA00022692"/>
    </source>
</evidence>
<dbReference type="OrthoDB" id="9807187at2"/>
<keyword evidence="6" id="KW-0472">Membrane</keyword>
<comment type="subcellular location">
    <subcellularLocation>
        <location evidence="1">Cell membrane</location>
        <topology evidence="1">Multi-pass membrane protein</topology>
    </subcellularLocation>
</comment>
<evidence type="ECO:0000256" key="3">
    <source>
        <dbReference type="ARBA" id="ARBA00022475"/>
    </source>
</evidence>
<sequence length="163" mass="17775">MRRILPHPLIALGLLLSWLVLAGSASPGAVLLGGAIALAGSWALASLAPPRLRLRRLAVLPGLLRDVLAEVVRSNVAVVRIILGRSVAGTRRPGFVHIPLDMRSPQGLAALACILTATPGTVWVEYDSTEGTMLLHVLDLIDEAEWVRIVKERWERRLMEIFE</sequence>
<gene>
    <name evidence="7" type="ORF">E2C06_13560</name>
</gene>
<evidence type="ECO:0000256" key="6">
    <source>
        <dbReference type="ARBA" id="ARBA00023136"/>
    </source>
</evidence>
<dbReference type="Pfam" id="PF01899">
    <property type="entry name" value="MNHE"/>
    <property type="match status" value="1"/>
</dbReference>
<dbReference type="InterPro" id="IPR002758">
    <property type="entry name" value="Cation_antiport_E"/>
</dbReference>
<evidence type="ECO:0000256" key="2">
    <source>
        <dbReference type="ARBA" id="ARBA00006228"/>
    </source>
</evidence>
<dbReference type="AlphaFoldDB" id="A0A4R5QGC1"/>
<dbReference type="PIRSF" id="PIRSF019239">
    <property type="entry name" value="MrpE"/>
    <property type="match status" value="1"/>
</dbReference>
<comment type="caution">
    <text evidence="7">The sequence shown here is derived from an EMBL/GenBank/DDBJ whole genome shotgun (WGS) entry which is preliminary data.</text>
</comment>
<keyword evidence="5" id="KW-1133">Transmembrane helix</keyword>
<dbReference type="PANTHER" id="PTHR34584:SF1">
    <property type="entry name" value="NA(+)_H(+) ANTIPORTER SUBUNIT E1"/>
    <property type="match status" value="1"/>
</dbReference>
<dbReference type="NCBIfam" id="NF006520">
    <property type="entry name" value="PRK08965.1-4"/>
    <property type="match status" value="1"/>
</dbReference>